<keyword evidence="3 4" id="KW-0648">Protein biosynthesis</keyword>
<dbReference type="PANTHER" id="PTHR43116:SF3">
    <property type="entry name" value="CLASS I PEPTIDE CHAIN RELEASE FACTOR"/>
    <property type="match status" value="1"/>
</dbReference>
<evidence type="ECO:0000313" key="8">
    <source>
        <dbReference type="EMBL" id="ACZ19046.1"/>
    </source>
</evidence>
<keyword evidence="6" id="KW-0175">Coiled coil</keyword>
<dbReference type="EnsemblBacteria" id="ACZ19046">
    <property type="protein sequence ID" value="ACZ19046"/>
    <property type="gene ID" value="Taci_0813"/>
</dbReference>
<dbReference type="FunFam" id="3.30.160.20:FF:000004">
    <property type="entry name" value="Peptide chain release factor 1"/>
    <property type="match status" value="1"/>
</dbReference>
<evidence type="ECO:0000256" key="6">
    <source>
        <dbReference type="SAM" id="Coils"/>
    </source>
</evidence>
<evidence type="ECO:0000256" key="4">
    <source>
        <dbReference type="HAMAP-Rule" id="MF_00094"/>
    </source>
</evidence>
<dbReference type="Pfam" id="PF00472">
    <property type="entry name" value="RF-1"/>
    <property type="match status" value="1"/>
</dbReference>
<dbReference type="AlphaFoldDB" id="D1B9U3"/>
<feature type="coiled-coil region" evidence="6">
    <location>
        <begin position="61"/>
        <end position="91"/>
    </location>
</feature>
<gene>
    <name evidence="4" type="primary">prfB</name>
    <name evidence="8" type="ordered locus">Taci_0813</name>
</gene>
<dbReference type="EMBL" id="CP001818">
    <property type="protein sequence ID" value="ACZ19046.1"/>
    <property type="molecule type" value="Genomic_DNA"/>
</dbReference>
<evidence type="ECO:0000256" key="3">
    <source>
        <dbReference type="ARBA" id="ARBA00022917"/>
    </source>
</evidence>
<dbReference type="Gene3D" id="3.30.160.20">
    <property type="match status" value="1"/>
</dbReference>
<dbReference type="Gene3D" id="1.20.58.410">
    <property type="entry name" value="Release factor"/>
    <property type="match status" value="1"/>
</dbReference>
<organism evidence="8 9">
    <name type="scientific">Thermanaerovibrio acidaminovorans (strain ATCC 49978 / DSM 6589 / Su883)</name>
    <name type="common">Selenomonas acidaminovorans</name>
    <dbReference type="NCBI Taxonomy" id="525903"/>
    <lineage>
        <taxon>Bacteria</taxon>
        <taxon>Thermotogati</taxon>
        <taxon>Synergistota</taxon>
        <taxon>Synergistia</taxon>
        <taxon>Synergistales</taxon>
        <taxon>Synergistaceae</taxon>
        <taxon>Thermanaerovibrio</taxon>
    </lineage>
</organism>
<dbReference type="SMART" id="SM00937">
    <property type="entry name" value="PCRF"/>
    <property type="match status" value="1"/>
</dbReference>
<evidence type="ECO:0000259" key="7">
    <source>
        <dbReference type="PROSITE" id="PS00745"/>
    </source>
</evidence>
<dbReference type="PROSITE" id="PS00745">
    <property type="entry name" value="RF_PROK_I"/>
    <property type="match status" value="1"/>
</dbReference>
<dbReference type="InterPro" id="IPR045853">
    <property type="entry name" value="Pep_chain_release_fac_I_sf"/>
</dbReference>
<dbReference type="OrthoDB" id="9806673at2"/>
<name>D1B9U3_THEAS</name>
<evidence type="ECO:0000256" key="5">
    <source>
        <dbReference type="NCBIfam" id="TIGR00020"/>
    </source>
</evidence>
<evidence type="ECO:0000313" key="9">
    <source>
        <dbReference type="Proteomes" id="UP000002030"/>
    </source>
</evidence>
<protein>
    <recommendedName>
        <fullName evidence="4 5">Peptide chain release factor 2</fullName>
        <shortName evidence="4">RF-2</shortName>
    </recommendedName>
</protein>
<dbReference type="GO" id="GO:0016149">
    <property type="term" value="F:translation release factor activity, codon specific"/>
    <property type="evidence" value="ECO:0007669"/>
    <property type="project" value="UniProtKB-UniRule"/>
</dbReference>
<evidence type="ECO:0000256" key="2">
    <source>
        <dbReference type="ARBA" id="ARBA00022481"/>
    </source>
</evidence>
<reference evidence="8 9" key="1">
    <citation type="journal article" date="2009" name="Stand. Genomic Sci.">
        <title>Complete genome sequence of Thermanaerovibrio acidaminovorans type strain (Su883).</title>
        <authorList>
            <person name="Chovatia M."/>
            <person name="Sikorski J."/>
            <person name="Schroder M."/>
            <person name="Lapidus A."/>
            <person name="Nolan M."/>
            <person name="Tice H."/>
            <person name="Glavina Del Rio T."/>
            <person name="Copeland A."/>
            <person name="Cheng J.F."/>
            <person name="Lucas S."/>
            <person name="Chen F."/>
            <person name="Bruce D."/>
            <person name="Goodwin L."/>
            <person name="Pitluck S."/>
            <person name="Ivanova N."/>
            <person name="Mavromatis K."/>
            <person name="Ovchinnikova G."/>
            <person name="Pati A."/>
            <person name="Chen A."/>
            <person name="Palaniappan K."/>
            <person name="Land M."/>
            <person name="Hauser L."/>
            <person name="Chang Y.J."/>
            <person name="Jeffries C.D."/>
            <person name="Chain P."/>
            <person name="Saunders E."/>
            <person name="Detter J.C."/>
            <person name="Brettin T."/>
            <person name="Rohde M."/>
            <person name="Goker M."/>
            <person name="Spring S."/>
            <person name="Bristow J."/>
            <person name="Markowitz V."/>
            <person name="Hugenholtz P."/>
            <person name="Kyrpides N.C."/>
            <person name="Klenk H.P."/>
            <person name="Eisen J.A."/>
        </authorList>
    </citation>
    <scope>NUCLEOTIDE SEQUENCE [LARGE SCALE GENOMIC DNA]</scope>
    <source>
        <strain evidence="9">ATCC 49978 / DSM 6589 / Su883</strain>
    </source>
</reference>
<dbReference type="GO" id="GO:0005737">
    <property type="term" value="C:cytoplasm"/>
    <property type="evidence" value="ECO:0007669"/>
    <property type="project" value="UniProtKB-SubCell"/>
</dbReference>
<feature type="modified residue" description="N5-methylglutamine" evidence="4">
    <location>
        <position position="250"/>
    </location>
</feature>
<dbReference type="HAMAP" id="MF_00094">
    <property type="entry name" value="Rel_fac_2"/>
    <property type="match status" value="1"/>
</dbReference>
<dbReference type="SUPFAM" id="SSF75620">
    <property type="entry name" value="Release factor"/>
    <property type="match status" value="1"/>
</dbReference>
<dbReference type="STRING" id="525903.Taci_0813"/>
<comment type="similarity">
    <text evidence="1 4">Belongs to the prokaryotic/mitochondrial release factor family.</text>
</comment>
<dbReference type="Proteomes" id="UP000002030">
    <property type="component" value="Chromosome"/>
</dbReference>
<comment type="subcellular location">
    <subcellularLocation>
        <location evidence="4">Cytoplasm</location>
    </subcellularLocation>
</comment>
<dbReference type="InterPro" id="IPR000352">
    <property type="entry name" value="Pep_chain_release_fac_I"/>
</dbReference>
<dbReference type="KEGG" id="tai:Taci_0813"/>
<comment type="function">
    <text evidence="4">Peptide chain release factor 2 directs the termination of translation in response to the peptide chain termination codons UGA and UAA.</text>
</comment>
<keyword evidence="2 4" id="KW-0488">Methylation</keyword>
<accession>D1B9U3</accession>
<sequence>MVVLPVSTVMGNLRSRMCELRDSLDLEGLDRKIGELMERVSSDGFWEREDSTEVARELSQLQQRRESFSALEREMEDLETLAELLQAGEDEDLSREFYDRAAEMERRLERTQVLTLLDEEYDRSDAIVGIHAGAGGLDSQDWAEMLYRMYVRWAERNGFKVRVLDELPDQEAGIKSVTFQVSGEYAYGYLKGERGVHRLVRISPFDAAKRRHTSFASVEVMPVLPDDVEIEIRPEDIKMDTFRASGAGGQYVNMTDSAVRITHIPTGIVVSCQVERSQHMNRATALQMLKSKLFERQLRERQEQLEAIQGEKRAISWGSQIRSYTLQPFQLVKDHRSGCEIGNVQAVLDGDLDDLMMAYLKFYKTGRLWRDSDS</sequence>
<dbReference type="InterPro" id="IPR004374">
    <property type="entry name" value="PrfB"/>
</dbReference>
<dbReference type="Gene3D" id="3.30.70.1660">
    <property type="match status" value="1"/>
</dbReference>
<dbReference type="eggNOG" id="COG1186">
    <property type="taxonomic scope" value="Bacteria"/>
</dbReference>
<keyword evidence="9" id="KW-1185">Reference proteome</keyword>
<dbReference type="PATRIC" id="fig|525903.6.peg.814"/>
<dbReference type="HOGENOM" id="CLU_221880_1_0_0"/>
<dbReference type="Pfam" id="PF03462">
    <property type="entry name" value="PCRF"/>
    <property type="match status" value="1"/>
</dbReference>
<dbReference type="RefSeq" id="WP_012869561.1">
    <property type="nucleotide sequence ID" value="NC_013522.1"/>
</dbReference>
<dbReference type="PANTHER" id="PTHR43116">
    <property type="entry name" value="PEPTIDE CHAIN RELEASE FACTOR 2"/>
    <property type="match status" value="1"/>
</dbReference>
<comment type="PTM">
    <text evidence="4">Methylated by PrmC. Methylation increases the termination efficiency of RF2.</text>
</comment>
<evidence type="ECO:0000256" key="1">
    <source>
        <dbReference type="ARBA" id="ARBA00010835"/>
    </source>
</evidence>
<dbReference type="NCBIfam" id="TIGR00020">
    <property type="entry name" value="prfB"/>
    <property type="match status" value="1"/>
</dbReference>
<feature type="domain" description="Prokaryotic-type class I peptide chain release factors" evidence="7">
    <location>
        <begin position="243"/>
        <end position="259"/>
    </location>
</feature>
<dbReference type="InterPro" id="IPR005139">
    <property type="entry name" value="PCRF"/>
</dbReference>
<keyword evidence="4" id="KW-0963">Cytoplasm</keyword>
<proteinExistence type="inferred from homology"/>